<reference evidence="6 7" key="1">
    <citation type="submission" date="2020-10" db="EMBL/GenBank/DDBJ databases">
        <title>Nocardioides sp. isolated from sludge.</title>
        <authorList>
            <person name="Zhang X."/>
        </authorList>
    </citation>
    <scope>NUCLEOTIDE SEQUENCE [LARGE SCALE GENOMIC DNA]</scope>
    <source>
        <strain evidence="6 7">Y6</strain>
    </source>
</reference>
<dbReference type="PANTHER" id="PTHR20857:SF15">
    <property type="entry name" value="THIAMINE-PHOSPHATE SYNTHASE"/>
    <property type="match status" value="1"/>
</dbReference>
<sequence>MSAWGLTPRRPGGPRVPRVVVLTDRTQLPAGRGLVEALIECHRAGLEAVVVREHDLDPRVRHRLLAELARLPGLRVVSSRLADTSAHGLHLAAHQAAPGLTGAVRPWGRSCHDPAEVAVAAREGASWVTLSPFGVSTSKPGHLPPLPSSVWRGHPLPVLALGGITPDNAARARALGAHGVAVMGAVMQAPEPGEVVTALIEAVGTTGSAPVPPQPGAPRAESVEERSR</sequence>
<evidence type="ECO:0000259" key="5">
    <source>
        <dbReference type="Pfam" id="PF02581"/>
    </source>
</evidence>
<gene>
    <name evidence="6" type="ORF">IEQ44_04500</name>
</gene>
<accession>A0ABR9RQR2</accession>
<keyword evidence="7" id="KW-1185">Reference proteome</keyword>
<dbReference type="EMBL" id="JADCSA010000003">
    <property type="protein sequence ID" value="MBE7323909.1"/>
    <property type="molecule type" value="Genomic_DNA"/>
</dbReference>
<comment type="caution">
    <text evidence="6">The sequence shown here is derived from an EMBL/GenBank/DDBJ whole genome shotgun (WGS) entry which is preliminary data.</text>
</comment>
<dbReference type="Gene3D" id="3.20.20.70">
    <property type="entry name" value="Aldolase class I"/>
    <property type="match status" value="1"/>
</dbReference>
<feature type="domain" description="Thiamine phosphate synthase/TenI" evidence="5">
    <location>
        <begin position="21"/>
        <end position="186"/>
    </location>
</feature>
<dbReference type="InterPro" id="IPR013785">
    <property type="entry name" value="Aldolase_TIM"/>
</dbReference>
<dbReference type="CDD" id="cd00564">
    <property type="entry name" value="TMP_TenI"/>
    <property type="match status" value="1"/>
</dbReference>
<dbReference type="InterPro" id="IPR022998">
    <property type="entry name" value="ThiamineP_synth_TenI"/>
</dbReference>
<protein>
    <submittedName>
        <fullName evidence="6">Thiamine phosphate synthase</fullName>
    </submittedName>
</protein>
<dbReference type="PANTHER" id="PTHR20857">
    <property type="entry name" value="THIAMINE-PHOSPHATE PYROPHOSPHORYLASE"/>
    <property type="match status" value="1"/>
</dbReference>
<keyword evidence="3" id="KW-0784">Thiamine biosynthesis</keyword>
<evidence type="ECO:0000256" key="2">
    <source>
        <dbReference type="ARBA" id="ARBA00004948"/>
    </source>
</evidence>
<evidence type="ECO:0000256" key="4">
    <source>
        <dbReference type="SAM" id="MobiDB-lite"/>
    </source>
</evidence>
<dbReference type="InterPro" id="IPR036206">
    <property type="entry name" value="ThiamineP_synth_sf"/>
</dbReference>
<feature type="region of interest" description="Disordered" evidence="4">
    <location>
        <begin position="205"/>
        <end position="228"/>
    </location>
</feature>
<evidence type="ECO:0000256" key="3">
    <source>
        <dbReference type="ARBA" id="ARBA00022977"/>
    </source>
</evidence>
<proteinExistence type="predicted"/>
<name>A0ABR9RQR2_9ACTN</name>
<comment type="function">
    <text evidence="1">Condenses 4-methyl-5-(beta-hydroxyethyl)thiazole monophosphate (THZ-P) and 2-methyl-4-amino-5-hydroxymethyl pyrimidine pyrophosphate (HMP-PP) to form thiamine monophosphate (TMP).</text>
</comment>
<evidence type="ECO:0000313" key="6">
    <source>
        <dbReference type="EMBL" id="MBE7323909.1"/>
    </source>
</evidence>
<dbReference type="SUPFAM" id="SSF51391">
    <property type="entry name" value="Thiamin phosphate synthase"/>
    <property type="match status" value="1"/>
</dbReference>
<dbReference type="Pfam" id="PF02581">
    <property type="entry name" value="TMP-TENI"/>
    <property type="match status" value="1"/>
</dbReference>
<dbReference type="RefSeq" id="WP_193637223.1">
    <property type="nucleotide sequence ID" value="NZ_JADCSA010000003.1"/>
</dbReference>
<comment type="pathway">
    <text evidence="2">Cofactor biosynthesis; thiamine diphosphate biosynthesis.</text>
</comment>
<evidence type="ECO:0000256" key="1">
    <source>
        <dbReference type="ARBA" id="ARBA00003814"/>
    </source>
</evidence>
<dbReference type="Proteomes" id="UP000756387">
    <property type="component" value="Unassembled WGS sequence"/>
</dbReference>
<evidence type="ECO:0000313" key="7">
    <source>
        <dbReference type="Proteomes" id="UP000756387"/>
    </source>
</evidence>
<organism evidence="6 7">
    <name type="scientific">Nocardioides malaquae</name>
    <dbReference type="NCBI Taxonomy" id="2773426"/>
    <lineage>
        <taxon>Bacteria</taxon>
        <taxon>Bacillati</taxon>
        <taxon>Actinomycetota</taxon>
        <taxon>Actinomycetes</taxon>
        <taxon>Propionibacteriales</taxon>
        <taxon>Nocardioidaceae</taxon>
        <taxon>Nocardioides</taxon>
    </lineage>
</organism>